<dbReference type="EMBL" id="JAWXYG010000001">
    <property type="protein sequence ID" value="KAK4283610.1"/>
    <property type="molecule type" value="Genomic_DNA"/>
</dbReference>
<dbReference type="Proteomes" id="UP001293593">
    <property type="component" value="Unassembled WGS sequence"/>
</dbReference>
<dbReference type="AlphaFoldDB" id="A0AAE1THA4"/>
<proteinExistence type="predicted"/>
<name>A0AAE1THA4_9FABA</name>
<gene>
    <name evidence="1" type="ORF">QN277_000543</name>
</gene>
<accession>A0AAE1THA4</accession>
<organism evidence="1 2">
    <name type="scientific">Acacia crassicarpa</name>
    <name type="common">northern wattle</name>
    <dbReference type="NCBI Taxonomy" id="499986"/>
    <lineage>
        <taxon>Eukaryota</taxon>
        <taxon>Viridiplantae</taxon>
        <taxon>Streptophyta</taxon>
        <taxon>Embryophyta</taxon>
        <taxon>Tracheophyta</taxon>
        <taxon>Spermatophyta</taxon>
        <taxon>Magnoliopsida</taxon>
        <taxon>eudicotyledons</taxon>
        <taxon>Gunneridae</taxon>
        <taxon>Pentapetalae</taxon>
        <taxon>rosids</taxon>
        <taxon>fabids</taxon>
        <taxon>Fabales</taxon>
        <taxon>Fabaceae</taxon>
        <taxon>Caesalpinioideae</taxon>
        <taxon>mimosoid clade</taxon>
        <taxon>Acacieae</taxon>
        <taxon>Acacia</taxon>
    </lineage>
</organism>
<reference evidence="1" key="1">
    <citation type="submission" date="2023-10" db="EMBL/GenBank/DDBJ databases">
        <title>Chromosome-level genome of the transformable northern wattle, Acacia crassicarpa.</title>
        <authorList>
            <person name="Massaro I."/>
            <person name="Sinha N.R."/>
            <person name="Poethig S."/>
            <person name="Leichty A.R."/>
        </authorList>
    </citation>
    <scope>NUCLEOTIDE SEQUENCE</scope>
    <source>
        <strain evidence="1">Acra3RX</strain>
        <tissue evidence="1">Leaf</tissue>
    </source>
</reference>
<sequence>MAFRNKHLLLLTANPQSACQMCLQGKQQCLLRCP</sequence>
<protein>
    <submittedName>
        <fullName evidence="1">Uncharacterized protein</fullName>
    </submittedName>
</protein>
<keyword evidence="2" id="KW-1185">Reference proteome</keyword>
<evidence type="ECO:0000313" key="1">
    <source>
        <dbReference type="EMBL" id="KAK4283610.1"/>
    </source>
</evidence>
<comment type="caution">
    <text evidence="1">The sequence shown here is derived from an EMBL/GenBank/DDBJ whole genome shotgun (WGS) entry which is preliminary data.</text>
</comment>
<evidence type="ECO:0000313" key="2">
    <source>
        <dbReference type="Proteomes" id="UP001293593"/>
    </source>
</evidence>